<accession>A0ABN1XKN0</accession>
<protein>
    <recommendedName>
        <fullName evidence="4">DUF4352 domain-containing protein</fullName>
    </recommendedName>
</protein>
<proteinExistence type="predicted"/>
<evidence type="ECO:0000313" key="2">
    <source>
        <dbReference type="EMBL" id="GAA1383536.1"/>
    </source>
</evidence>
<dbReference type="EMBL" id="BAAAJK010000005">
    <property type="protein sequence ID" value="GAA1383536.1"/>
    <property type="molecule type" value="Genomic_DNA"/>
</dbReference>
<comment type="caution">
    <text evidence="2">The sequence shown here is derived from an EMBL/GenBank/DDBJ whole genome shotgun (WGS) entry which is preliminary data.</text>
</comment>
<feature type="chain" id="PRO_5046143024" description="DUF4352 domain-containing protein" evidence="1">
    <location>
        <begin position="27"/>
        <end position="248"/>
    </location>
</feature>
<evidence type="ECO:0000313" key="3">
    <source>
        <dbReference type="Proteomes" id="UP001501414"/>
    </source>
</evidence>
<dbReference type="PROSITE" id="PS51257">
    <property type="entry name" value="PROKAR_LIPOPROTEIN"/>
    <property type="match status" value="1"/>
</dbReference>
<organism evidence="2 3">
    <name type="scientific">Pseudonocardia kongjuensis</name>
    <dbReference type="NCBI Taxonomy" id="102227"/>
    <lineage>
        <taxon>Bacteria</taxon>
        <taxon>Bacillati</taxon>
        <taxon>Actinomycetota</taxon>
        <taxon>Actinomycetes</taxon>
        <taxon>Pseudonocardiales</taxon>
        <taxon>Pseudonocardiaceae</taxon>
        <taxon>Pseudonocardia</taxon>
    </lineage>
</organism>
<keyword evidence="1" id="KW-0732">Signal</keyword>
<evidence type="ECO:0000256" key="1">
    <source>
        <dbReference type="SAM" id="SignalP"/>
    </source>
</evidence>
<keyword evidence="3" id="KW-1185">Reference proteome</keyword>
<sequence>MNSIARTLAATAVGVTLAAGVLTACATPHTEQGFVSEMRAGMSDTENAAVSDQQMIAAGRMLCSFPGALEAARTEHSDRIATVETYCDVLRTEIPAADPMAWVPEAGATAAEPMPPAEVPVTTGTPFSVNYGGTENALDVTITGVSRCSSYLILDVRLVTGSIYSENDSWASGSGIEWLDSSGVTRQASDAFVGDQCFGYDEQLPYAYDRKPGRTYVGKLAFEIPSTATQLMFDGTDGVTRTLAISGT</sequence>
<reference evidence="2 3" key="1">
    <citation type="journal article" date="2019" name="Int. J. Syst. Evol. Microbiol.">
        <title>The Global Catalogue of Microorganisms (GCM) 10K type strain sequencing project: providing services to taxonomists for standard genome sequencing and annotation.</title>
        <authorList>
            <consortium name="The Broad Institute Genomics Platform"/>
            <consortium name="The Broad Institute Genome Sequencing Center for Infectious Disease"/>
            <person name="Wu L."/>
            <person name="Ma J."/>
        </authorList>
    </citation>
    <scope>NUCLEOTIDE SEQUENCE [LARGE SCALE GENOMIC DNA]</scope>
    <source>
        <strain evidence="2 3">JCM 11896</strain>
    </source>
</reference>
<evidence type="ECO:0008006" key="4">
    <source>
        <dbReference type="Google" id="ProtNLM"/>
    </source>
</evidence>
<dbReference type="Proteomes" id="UP001501414">
    <property type="component" value="Unassembled WGS sequence"/>
</dbReference>
<gene>
    <name evidence="2" type="ORF">GCM10009613_13070</name>
</gene>
<feature type="signal peptide" evidence="1">
    <location>
        <begin position="1"/>
        <end position="26"/>
    </location>
</feature>
<name>A0ABN1XKN0_9PSEU</name>
<dbReference type="RefSeq" id="WP_344019411.1">
    <property type="nucleotide sequence ID" value="NZ_BAAAJK010000005.1"/>
</dbReference>